<protein>
    <submittedName>
        <fullName evidence="1">Uncharacterized protein</fullName>
    </submittedName>
</protein>
<evidence type="ECO:0000313" key="2">
    <source>
        <dbReference type="Proteomes" id="UP000198646"/>
    </source>
</evidence>
<gene>
    <name evidence="1" type="ORF">SAMN04488512_102326</name>
</gene>
<reference evidence="1 2" key="1">
    <citation type="submission" date="2016-10" db="EMBL/GenBank/DDBJ databases">
        <authorList>
            <person name="Varghese N."/>
            <person name="Submissions S."/>
        </authorList>
    </citation>
    <scope>NUCLEOTIDE SEQUENCE [LARGE SCALE GENOMIC DNA]</scope>
    <source>
        <strain evidence="1 2">DSM 17584</strain>
    </source>
</reference>
<dbReference type="RefSeq" id="WP_141135298.1">
    <property type="nucleotide sequence ID" value="NZ_FNJD01000002.1"/>
</dbReference>
<sequence>MILKSRGPGVREAKRRRLESVVSEVEASNLQDNEMGLSFKRVSKASLIKKARLGKNYIDKLDADDPLFKRIEHISKSAETVAQRRDIESYRITKIECLEETIKTLRKMISEITDENTRFRIELNYLKEDLAQYQSDYDREHRSKPDLRVVKDDEIVSHPKEYYDE</sequence>
<dbReference type="Proteomes" id="UP000198646">
    <property type="component" value="Unassembled WGS sequence"/>
</dbReference>
<evidence type="ECO:0000313" key="1">
    <source>
        <dbReference type="EMBL" id="SDO40674.1"/>
    </source>
</evidence>
<name>A0ABY0RRV8_9RHOB</name>
<proteinExistence type="predicted"/>
<keyword evidence="2" id="KW-1185">Reference proteome</keyword>
<dbReference type="EMBL" id="FNJD01000002">
    <property type="protein sequence ID" value="SDO40674.1"/>
    <property type="molecule type" value="Genomic_DNA"/>
</dbReference>
<accession>A0ABY0RRV8</accession>
<organism evidence="1 2">
    <name type="scientific">Sulfitobacter litoralis</name>
    <dbReference type="NCBI Taxonomy" id="335975"/>
    <lineage>
        <taxon>Bacteria</taxon>
        <taxon>Pseudomonadati</taxon>
        <taxon>Pseudomonadota</taxon>
        <taxon>Alphaproteobacteria</taxon>
        <taxon>Rhodobacterales</taxon>
        <taxon>Roseobacteraceae</taxon>
        <taxon>Sulfitobacter</taxon>
    </lineage>
</organism>
<comment type="caution">
    <text evidence="1">The sequence shown here is derived from an EMBL/GenBank/DDBJ whole genome shotgun (WGS) entry which is preliminary data.</text>
</comment>
<dbReference type="Gene3D" id="1.20.5.1160">
    <property type="entry name" value="Vasodilator-stimulated phosphoprotein"/>
    <property type="match status" value="1"/>
</dbReference>